<dbReference type="AlphaFoldDB" id="A0A915IEI8"/>
<sequence length="67" mass="8077">MLQNAPNGTDRQQLETLRMKIHFRSEKISAILRKTIKGNLQWNRTQQKIPFCSVTFRRLHIVPFRRK</sequence>
<accession>A0A915IEI8</accession>
<reference evidence="2" key="1">
    <citation type="submission" date="2022-11" db="UniProtKB">
        <authorList>
            <consortium name="WormBaseParasite"/>
        </authorList>
    </citation>
    <scope>IDENTIFICATION</scope>
</reference>
<dbReference type="WBParaSite" id="nRc.2.0.1.t12312-RA">
    <property type="protein sequence ID" value="nRc.2.0.1.t12312-RA"/>
    <property type="gene ID" value="nRc.2.0.1.g12312"/>
</dbReference>
<evidence type="ECO:0000313" key="2">
    <source>
        <dbReference type="WBParaSite" id="nRc.2.0.1.t12312-RA"/>
    </source>
</evidence>
<keyword evidence="1" id="KW-1185">Reference proteome</keyword>
<evidence type="ECO:0000313" key="1">
    <source>
        <dbReference type="Proteomes" id="UP000887565"/>
    </source>
</evidence>
<proteinExistence type="predicted"/>
<protein>
    <submittedName>
        <fullName evidence="2">Uncharacterized protein</fullName>
    </submittedName>
</protein>
<dbReference type="Proteomes" id="UP000887565">
    <property type="component" value="Unplaced"/>
</dbReference>
<name>A0A915IEI8_ROMCU</name>
<organism evidence="1 2">
    <name type="scientific">Romanomermis culicivorax</name>
    <name type="common">Nematode worm</name>
    <dbReference type="NCBI Taxonomy" id="13658"/>
    <lineage>
        <taxon>Eukaryota</taxon>
        <taxon>Metazoa</taxon>
        <taxon>Ecdysozoa</taxon>
        <taxon>Nematoda</taxon>
        <taxon>Enoplea</taxon>
        <taxon>Dorylaimia</taxon>
        <taxon>Mermithida</taxon>
        <taxon>Mermithoidea</taxon>
        <taxon>Mermithidae</taxon>
        <taxon>Romanomermis</taxon>
    </lineage>
</organism>